<sequence length="59" mass="6530">MVALRAGRVVFDGEPKDLTDRLLAAVYEGDGRRAEREEGAPRRREPIRVAEGRDGVSAH</sequence>
<accession>A0A6G8PYN0</accession>
<gene>
    <name evidence="2" type="ORF">GBA65_13005</name>
</gene>
<dbReference type="RefSeq" id="WP_166396942.1">
    <property type="nucleotide sequence ID" value="NZ_CP045121.1"/>
</dbReference>
<keyword evidence="3" id="KW-1185">Reference proteome</keyword>
<organism evidence="2 3">
    <name type="scientific">Rubrobacter marinus</name>
    <dbReference type="NCBI Taxonomy" id="2653852"/>
    <lineage>
        <taxon>Bacteria</taxon>
        <taxon>Bacillati</taxon>
        <taxon>Actinomycetota</taxon>
        <taxon>Rubrobacteria</taxon>
        <taxon>Rubrobacterales</taxon>
        <taxon>Rubrobacteraceae</taxon>
        <taxon>Rubrobacter</taxon>
    </lineage>
</organism>
<dbReference type="EMBL" id="CP045121">
    <property type="protein sequence ID" value="QIN79278.1"/>
    <property type="molecule type" value="Genomic_DNA"/>
</dbReference>
<dbReference type="Proteomes" id="UP000502706">
    <property type="component" value="Chromosome"/>
</dbReference>
<protein>
    <submittedName>
        <fullName evidence="2">Uncharacterized protein</fullName>
    </submittedName>
</protein>
<feature type="region of interest" description="Disordered" evidence="1">
    <location>
        <begin position="31"/>
        <end position="59"/>
    </location>
</feature>
<evidence type="ECO:0000313" key="3">
    <source>
        <dbReference type="Proteomes" id="UP000502706"/>
    </source>
</evidence>
<proteinExistence type="predicted"/>
<dbReference type="AlphaFoldDB" id="A0A6G8PYN0"/>
<evidence type="ECO:0000313" key="2">
    <source>
        <dbReference type="EMBL" id="QIN79278.1"/>
    </source>
</evidence>
<dbReference type="KEGG" id="rmar:GBA65_13005"/>
<name>A0A6G8PYN0_9ACTN</name>
<evidence type="ECO:0000256" key="1">
    <source>
        <dbReference type="SAM" id="MobiDB-lite"/>
    </source>
</evidence>
<reference evidence="2 3" key="1">
    <citation type="submission" date="2019-10" db="EMBL/GenBank/DDBJ databases">
        <title>Rubrobacter sp nov SCSIO 52915 isolated from a deep-sea sediment in the South China Sea.</title>
        <authorList>
            <person name="Chen R.W."/>
        </authorList>
    </citation>
    <scope>NUCLEOTIDE SEQUENCE [LARGE SCALE GENOMIC DNA]</scope>
    <source>
        <strain evidence="2 3">SCSIO 52915</strain>
    </source>
</reference>